<proteinExistence type="predicted"/>
<name>A0A919XQV2_9BACL</name>
<evidence type="ECO:0000313" key="1">
    <source>
        <dbReference type="EMBL" id="GIO34835.1"/>
    </source>
</evidence>
<protein>
    <submittedName>
        <fullName evidence="1">Uncharacterized protein</fullName>
    </submittedName>
</protein>
<accession>A0A919XQV2</accession>
<organism evidence="1 2">
    <name type="scientific">Paenibacillus albilobatus</name>
    <dbReference type="NCBI Taxonomy" id="2716884"/>
    <lineage>
        <taxon>Bacteria</taxon>
        <taxon>Bacillati</taxon>
        <taxon>Bacillota</taxon>
        <taxon>Bacilli</taxon>
        <taxon>Bacillales</taxon>
        <taxon>Paenibacillaceae</taxon>
        <taxon>Paenibacillus</taxon>
    </lineage>
</organism>
<dbReference type="Proteomes" id="UP000679779">
    <property type="component" value="Unassembled WGS sequence"/>
</dbReference>
<evidence type="ECO:0000313" key="2">
    <source>
        <dbReference type="Proteomes" id="UP000679779"/>
    </source>
</evidence>
<comment type="caution">
    <text evidence="1">The sequence shown here is derived from an EMBL/GenBank/DDBJ whole genome shotgun (WGS) entry which is preliminary data.</text>
</comment>
<dbReference type="AlphaFoldDB" id="A0A919XQV2"/>
<dbReference type="EMBL" id="BORQ01000013">
    <property type="protein sequence ID" value="GIO34835.1"/>
    <property type="molecule type" value="Genomic_DNA"/>
</dbReference>
<reference evidence="1" key="1">
    <citation type="submission" date="2021-03" db="EMBL/GenBank/DDBJ databases">
        <title>Antimicrobial resistance genes in bacteria isolated from Japanese honey, and their potential for conferring macrolide and lincosamide resistance in the American foulbrood pathogen Paenibacillus larvae.</title>
        <authorList>
            <person name="Okamoto M."/>
            <person name="Kumagai M."/>
            <person name="Kanamori H."/>
            <person name="Takamatsu D."/>
        </authorList>
    </citation>
    <scope>NUCLEOTIDE SEQUENCE</scope>
    <source>
        <strain evidence="1">J2TS6</strain>
    </source>
</reference>
<sequence length="121" mass="14065">MDIYSLKWGKGLFHRPLHGRTLEKDLCGDKLMLSEIQQEALNKAQTHGGKLVRWRQGGYWTYEGAVSNIKDRSPKVSDLEWYCTTNTIFALVRRGFMAMEDWENCLVIPEEAKEETDIKEL</sequence>
<gene>
    <name evidence="1" type="ORF">J2TS6_59760</name>
</gene>
<keyword evidence="2" id="KW-1185">Reference proteome</keyword>